<dbReference type="GO" id="GO:0005768">
    <property type="term" value="C:endosome"/>
    <property type="evidence" value="ECO:0007669"/>
    <property type="project" value="TreeGrafter"/>
</dbReference>
<evidence type="ECO:0000313" key="6">
    <source>
        <dbReference type="Proteomes" id="UP001140949"/>
    </source>
</evidence>
<sequence>MASLLEEHQEKLRRSVDEWRSKTHLLLANLHSDHPYLSPSPSPSPSPPPLRLHIEPIDQSPLPSLVRSDNAAVSKLLTVLSYSSVHISRLRKSSAKNLHSQLLVFAHRSTTQEVLLEGEPQEAFAESLPLFLELYETVGRMRELVGNLLGQLGALYSSSRRSDGSGASRPFGSFRNVKLATAFASVGEGLAVLLVLDEILKENRNVRGYLSLFARMLNNVKLEADSFGVSVGDIDFLNQVVSHLEKLLDDGLFQGGSSWHNILQQVRSNRKMVEACTSCICDGLSEILPRLDTWKEYPSDRRKILDYVALFLFSAHVSVEAPEKKTGNLIVELLQLVPVFYVEGGKRIFLLDLLKSQGSQSLSSWPPMRITSKDSDIMKRNYLMRLSELHLRDWQAIKDLLSCWVGSFQSSIHPSSETMSEACLRLHLKQIMQGIFLANRVRVLVLSMLDLHAFLEVPIKREKLKSLSHMVASLKVFGTTCQIKGMEIIRSLPHVLNVIQADIEQLILPLKAKLHAEVIKESQLSRFVILSSLKRGGRDKDTRLSDSLTLVLISLQLLQGGGSSMRQFIVSITLDVLQSIGHIDFNFPRIRKHMLKLAVVADFQTIVDEVTNCSFLYWRKEMIESWLSMVFMDVTRLSLLQPLLDAFSDGLWLLKTGHAGKRTIQSYEKEVESTLKKEIIDPLCRDIETDIRLHVHSTQLRGSVYVNPTQTGVRNLSWYLQMRPLRLPCKFVDVRSLVESYLNSAVYNHTAMSSSDWKIYSAMQQLAQLKYGVALDDIHLSEYSINQDFDINKVVQDLHTFSEKYTYSMVNQIFIEKVPNRQGRKNMRLIDVEHVASSMGIHGLKTIQTASTSIFDYISQMLTTLAETLKDKYVRSHLKQEPGCSKSDKGKISIQSLVQHGDLNNIIRKIPLEENYLEQLQYVVTKIGNALGLMRILIAGASRHSCNISRFISRPSCNMSYVEGCVRLGSPSKNVGSEQVMDIAVKNKYTFDDKTNSFPFMINCLSKEHMNDKCDHLVDFFLIVPQLILRIVESKVHYNDAPLRREYNSGNMVSAYDGFAMGVAYVLKVTGQDKSFDELDWFASAKRNLEEAVCSLEETIKGPEQRIGSSLAGLKLWNQAPPTSSEAQKGIDKHKRWQKEIELIECCFNVARTILAWN</sequence>
<comment type="caution">
    <text evidence="5">The sequence shown here is derived from an EMBL/GenBank/DDBJ whole genome shotgun (WGS) entry which is preliminary data.</text>
</comment>
<dbReference type="InterPro" id="IPR027307">
    <property type="entry name" value="WASH7"/>
</dbReference>
<evidence type="ECO:0000313" key="5">
    <source>
        <dbReference type="EMBL" id="KAJ6821881.1"/>
    </source>
</evidence>
<dbReference type="PANTHER" id="PTHR31409">
    <property type="entry name" value="WASH COMPLEX SUBUNIT 4"/>
    <property type="match status" value="1"/>
</dbReference>
<accession>A0AAX6G110</accession>
<reference evidence="5" key="2">
    <citation type="submission" date="2023-04" db="EMBL/GenBank/DDBJ databases">
        <authorList>
            <person name="Bruccoleri R.E."/>
            <person name="Oakeley E.J."/>
            <person name="Faust A.-M."/>
            <person name="Dessus-Babus S."/>
            <person name="Altorfer M."/>
            <person name="Burckhardt D."/>
            <person name="Oertli M."/>
            <person name="Naumann U."/>
            <person name="Petersen F."/>
            <person name="Wong J."/>
        </authorList>
    </citation>
    <scope>NUCLEOTIDE SEQUENCE</scope>
    <source>
        <strain evidence="5">GSM-AAB239-AS_SAM_17_03QT</strain>
        <tissue evidence="5">Leaf</tissue>
    </source>
</reference>
<evidence type="ECO:0000259" key="4">
    <source>
        <dbReference type="Pfam" id="PF14746"/>
    </source>
</evidence>
<evidence type="ECO:0000259" key="2">
    <source>
        <dbReference type="Pfam" id="PF14744"/>
    </source>
</evidence>
<feature type="domain" description="WASH complex subunit 7 C-terminal" evidence="4">
    <location>
        <begin position="988"/>
        <end position="1152"/>
    </location>
</feature>
<gene>
    <name evidence="5" type="ORF">M6B38_130890</name>
</gene>
<dbReference type="Proteomes" id="UP001140949">
    <property type="component" value="Unassembled WGS sequence"/>
</dbReference>
<feature type="domain" description="WASH complex subunit 7 central" evidence="2">
    <location>
        <begin position="615"/>
        <end position="954"/>
    </location>
</feature>
<dbReference type="InterPro" id="IPR028283">
    <property type="entry name" value="WASH-7_C"/>
</dbReference>
<keyword evidence="6" id="KW-1185">Reference proteome</keyword>
<name>A0AAX6G110_IRIPA</name>
<dbReference type="Pfam" id="PF14744">
    <property type="entry name" value="WASH-7_mid"/>
    <property type="match status" value="1"/>
</dbReference>
<dbReference type="InterPro" id="IPR028282">
    <property type="entry name" value="WASH-7_central"/>
</dbReference>
<feature type="compositionally biased region" description="Pro residues" evidence="1">
    <location>
        <begin position="38"/>
        <end position="50"/>
    </location>
</feature>
<dbReference type="Pfam" id="PF14745">
    <property type="entry name" value="WASH-4_N"/>
    <property type="match status" value="1"/>
</dbReference>
<dbReference type="GO" id="GO:0071203">
    <property type="term" value="C:WASH complex"/>
    <property type="evidence" value="ECO:0007669"/>
    <property type="project" value="InterPro"/>
</dbReference>
<dbReference type="EMBL" id="JANAVB010024800">
    <property type="protein sequence ID" value="KAJ6821881.1"/>
    <property type="molecule type" value="Genomic_DNA"/>
</dbReference>
<evidence type="ECO:0000256" key="1">
    <source>
        <dbReference type="SAM" id="MobiDB-lite"/>
    </source>
</evidence>
<evidence type="ECO:0000259" key="3">
    <source>
        <dbReference type="Pfam" id="PF14745"/>
    </source>
</evidence>
<dbReference type="InterPro" id="IPR028191">
    <property type="entry name" value="WASH-4_N"/>
</dbReference>
<dbReference type="GO" id="GO:0016197">
    <property type="term" value="P:endosomal transport"/>
    <property type="evidence" value="ECO:0007669"/>
    <property type="project" value="TreeGrafter"/>
</dbReference>
<organism evidence="5 6">
    <name type="scientific">Iris pallida</name>
    <name type="common">Sweet iris</name>
    <dbReference type="NCBI Taxonomy" id="29817"/>
    <lineage>
        <taxon>Eukaryota</taxon>
        <taxon>Viridiplantae</taxon>
        <taxon>Streptophyta</taxon>
        <taxon>Embryophyta</taxon>
        <taxon>Tracheophyta</taxon>
        <taxon>Spermatophyta</taxon>
        <taxon>Magnoliopsida</taxon>
        <taxon>Liliopsida</taxon>
        <taxon>Asparagales</taxon>
        <taxon>Iridaceae</taxon>
        <taxon>Iridoideae</taxon>
        <taxon>Irideae</taxon>
        <taxon>Iris</taxon>
    </lineage>
</organism>
<dbReference type="Pfam" id="PF14746">
    <property type="entry name" value="WASH-7_C"/>
    <property type="match status" value="1"/>
</dbReference>
<dbReference type="GO" id="GO:0007032">
    <property type="term" value="P:endosome organization"/>
    <property type="evidence" value="ECO:0007669"/>
    <property type="project" value="TreeGrafter"/>
</dbReference>
<feature type="region of interest" description="Disordered" evidence="1">
    <location>
        <begin position="32"/>
        <end position="52"/>
    </location>
</feature>
<dbReference type="AlphaFoldDB" id="A0AAX6G110"/>
<proteinExistence type="predicted"/>
<protein>
    <submittedName>
        <fullName evidence="5">WASH complex subunit 7 isoform X1</fullName>
    </submittedName>
</protein>
<feature type="domain" description="WASH complex subunit 4 N-terminal" evidence="3">
    <location>
        <begin position="48"/>
        <end position="614"/>
    </location>
</feature>
<reference evidence="5" key="1">
    <citation type="journal article" date="2023" name="GigaByte">
        <title>Genome assembly of the bearded iris, Iris pallida Lam.</title>
        <authorList>
            <person name="Bruccoleri R.E."/>
            <person name="Oakeley E.J."/>
            <person name="Faust A.M.E."/>
            <person name="Altorfer M."/>
            <person name="Dessus-Babus S."/>
            <person name="Burckhardt D."/>
            <person name="Oertli M."/>
            <person name="Naumann U."/>
            <person name="Petersen F."/>
            <person name="Wong J."/>
        </authorList>
    </citation>
    <scope>NUCLEOTIDE SEQUENCE</scope>
    <source>
        <strain evidence="5">GSM-AAB239-AS_SAM_17_03QT</strain>
    </source>
</reference>
<dbReference type="PANTHER" id="PTHR31409:SF0">
    <property type="entry name" value="WASH COMPLEX SUBUNIT 4"/>
    <property type="match status" value="1"/>
</dbReference>